<keyword evidence="6" id="KW-1185">Reference proteome</keyword>
<keyword evidence="1 5" id="KW-0808">Transferase</keyword>
<dbReference type="Gene3D" id="3.40.630.30">
    <property type="match status" value="1"/>
</dbReference>
<evidence type="ECO:0000313" key="4">
    <source>
        <dbReference type="EMBL" id="MDN3241205.1"/>
    </source>
</evidence>
<dbReference type="CDD" id="cd04301">
    <property type="entry name" value="NAT_SF"/>
    <property type="match status" value="1"/>
</dbReference>
<evidence type="ECO:0000256" key="1">
    <source>
        <dbReference type="ARBA" id="ARBA00022679"/>
    </source>
</evidence>
<dbReference type="PROSITE" id="PS51186">
    <property type="entry name" value="GNAT"/>
    <property type="match status" value="1"/>
</dbReference>
<dbReference type="EC" id="2.3.1.-" evidence="5"/>
<evidence type="ECO:0000256" key="2">
    <source>
        <dbReference type="ARBA" id="ARBA00023315"/>
    </source>
</evidence>
<dbReference type="EMBL" id="JAUEMJ010000004">
    <property type="protein sequence ID" value="MDN3241205.1"/>
    <property type="molecule type" value="Genomic_DNA"/>
</dbReference>
<dbReference type="InterPro" id="IPR000182">
    <property type="entry name" value="GNAT_dom"/>
</dbReference>
<gene>
    <name evidence="4" type="ORF">QWI33_15860</name>
    <name evidence="5" type="ORF">QWI33_26150</name>
</gene>
<sequence length="340" mass="38225">MTYFDIVRVDPNDHALVQSWFAAREAVATRDWPGTRPLNPVYTWAALVLASSDVRRERWAAVRDGRVLGHLDLSLPFLDNTHLMNLELGVHPDERRRGVGSALLRHAEQRAAEEGRTSVSSWVPVPIEGGAPISPDGSHFAVHHGYRTSLEGATRVCDLDAVDDTELERLWDAAWERAEGFELITFTGAPPPELLDGVAHLHARMYTDMPLGDWDLQEAAVDGERILKEARVRRLRGELHLQAVVRHKESGAIAGLTEVIVEAGGEEHCIQGDTIVDPRFRGHRLGTILKIANQRAIRQWRPKMRYVWTGNATSNSHMIAINEAVGYRLVHHENVYQKKR</sequence>
<evidence type="ECO:0000259" key="3">
    <source>
        <dbReference type="PROSITE" id="PS51186"/>
    </source>
</evidence>
<organism evidence="5 6">
    <name type="scientific">Glycomyces tritici</name>
    <dbReference type="NCBI Taxonomy" id="2665176"/>
    <lineage>
        <taxon>Bacteria</taxon>
        <taxon>Bacillati</taxon>
        <taxon>Actinomycetota</taxon>
        <taxon>Actinomycetes</taxon>
        <taxon>Glycomycetales</taxon>
        <taxon>Glycomycetaceae</taxon>
        <taxon>Glycomyces</taxon>
    </lineage>
</organism>
<protein>
    <submittedName>
        <fullName evidence="5">GNAT family N-acetyltransferase</fullName>
        <ecNumber evidence="5">2.3.1.-</ecNumber>
    </submittedName>
</protein>
<evidence type="ECO:0000313" key="5">
    <source>
        <dbReference type="EMBL" id="MDN3243228.1"/>
    </source>
</evidence>
<dbReference type="RefSeq" id="WP_289958116.1">
    <property type="nucleotide sequence ID" value="NZ_JAUEMJ010000004.1"/>
</dbReference>
<feature type="domain" description="N-acetyltransferase" evidence="3">
    <location>
        <begin position="7"/>
        <end position="210"/>
    </location>
</feature>
<dbReference type="InterPro" id="IPR016181">
    <property type="entry name" value="Acyl_CoA_acyltransferase"/>
</dbReference>
<accession>A0ABT7YYB2</accession>
<dbReference type="EMBL" id="JAUEMJ010000012">
    <property type="protein sequence ID" value="MDN3243228.1"/>
    <property type="molecule type" value="Genomic_DNA"/>
</dbReference>
<dbReference type="GO" id="GO:0016746">
    <property type="term" value="F:acyltransferase activity"/>
    <property type="evidence" value="ECO:0007669"/>
    <property type="project" value="UniProtKB-KW"/>
</dbReference>
<dbReference type="Pfam" id="PF00583">
    <property type="entry name" value="Acetyltransf_1"/>
    <property type="match status" value="1"/>
</dbReference>
<dbReference type="PANTHER" id="PTHR43877">
    <property type="entry name" value="AMINOALKYLPHOSPHONATE N-ACETYLTRANSFERASE-RELATED-RELATED"/>
    <property type="match status" value="1"/>
</dbReference>
<dbReference type="InterPro" id="IPR050832">
    <property type="entry name" value="Bact_Acetyltransf"/>
</dbReference>
<dbReference type="PANTHER" id="PTHR43877:SF1">
    <property type="entry name" value="ACETYLTRANSFERASE"/>
    <property type="match status" value="1"/>
</dbReference>
<dbReference type="SUPFAM" id="SSF55729">
    <property type="entry name" value="Acyl-CoA N-acyltransferases (Nat)"/>
    <property type="match status" value="2"/>
</dbReference>
<evidence type="ECO:0000313" key="6">
    <source>
        <dbReference type="Proteomes" id="UP001171902"/>
    </source>
</evidence>
<comment type="caution">
    <text evidence="5">The sequence shown here is derived from an EMBL/GenBank/DDBJ whole genome shotgun (WGS) entry which is preliminary data.</text>
</comment>
<name>A0ABT7YYB2_9ACTN</name>
<reference evidence="5" key="1">
    <citation type="submission" date="2023-06" db="EMBL/GenBank/DDBJ databases">
        <title>Gycomyces niveus sp.nov., a novel actinomycete isolated from soil in Shouguang.</title>
        <authorList>
            <person name="Yang X."/>
            <person name="Zhao J."/>
        </authorList>
    </citation>
    <scope>NUCLEOTIDE SEQUENCE</scope>
    <source>
        <strain evidence="5">NEAU C2</strain>
    </source>
</reference>
<keyword evidence="2 5" id="KW-0012">Acyltransferase</keyword>
<proteinExistence type="predicted"/>
<dbReference type="Proteomes" id="UP001171902">
    <property type="component" value="Unassembled WGS sequence"/>
</dbReference>